<feature type="transmembrane region" description="Helical" evidence="6">
    <location>
        <begin position="60"/>
        <end position="79"/>
    </location>
</feature>
<evidence type="ECO:0000256" key="2">
    <source>
        <dbReference type="ARBA" id="ARBA00009565"/>
    </source>
</evidence>
<protein>
    <submittedName>
        <fullName evidence="8">Membrane-spanning 4-domains subfamily A member 12-like isoform X1</fullName>
    </submittedName>
</protein>
<evidence type="ECO:0000313" key="8">
    <source>
        <dbReference type="RefSeq" id="XP_040603320.1"/>
    </source>
</evidence>
<accession>A0ABM2XKP9</accession>
<evidence type="ECO:0000256" key="3">
    <source>
        <dbReference type="ARBA" id="ARBA00022692"/>
    </source>
</evidence>
<dbReference type="Pfam" id="PF04103">
    <property type="entry name" value="CD20"/>
    <property type="match status" value="1"/>
</dbReference>
<dbReference type="InterPro" id="IPR030417">
    <property type="entry name" value="MS4A"/>
</dbReference>
<feature type="transmembrane region" description="Helical" evidence="6">
    <location>
        <begin position="20"/>
        <end position="40"/>
    </location>
</feature>
<keyword evidence="7" id="KW-1185">Reference proteome</keyword>
<reference evidence="8" key="1">
    <citation type="submission" date="2025-08" db="UniProtKB">
        <authorList>
            <consortium name="RefSeq"/>
        </authorList>
    </citation>
    <scope>IDENTIFICATION</scope>
    <source>
        <tissue evidence="8">Liver</tissue>
    </source>
</reference>
<proteinExistence type="inferred from homology"/>
<comment type="subcellular location">
    <subcellularLocation>
        <location evidence="1">Membrane</location>
        <topology evidence="1">Multi-pass membrane protein</topology>
    </subcellularLocation>
</comment>
<dbReference type="RefSeq" id="XP_040603320.1">
    <property type="nucleotide sequence ID" value="XM_040747386.1"/>
</dbReference>
<dbReference type="GeneID" id="121140872"/>
<organism evidence="7 8">
    <name type="scientific">Mesocricetus auratus</name>
    <name type="common">Golden hamster</name>
    <dbReference type="NCBI Taxonomy" id="10036"/>
    <lineage>
        <taxon>Eukaryota</taxon>
        <taxon>Metazoa</taxon>
        <taxon>Chordata</taxon>
        <taxon>Craniata</taxon>
        <taxon>Vertebrata</taxon>
        <taxon>Euteleostomi</taxon>
        <taxon>Mammalia</taxon>
        <taxon>Eutheria</taxon>
        <taxon>Euarchontoglires</taxon>
        <taxon>Glires</taxon>
        <taxon>Rodentia</taxon>
        <taxon>Myomorpha</taxon>
        <taxon>Muroidea</taxon>
        <taxon>Cricetidae</taxon>
        <taxon>Cricetinae</taxon>
        <taxon>Mesocricetus</taxon>
    </lineage>
</organism>
<comment type="similarity">
    <text evidence="2">Belongs to the MS4A family.</text>
</comment>
<evidence type="ECO:0000313" key="7">
    <source>
        <dbReference type="Proteomes" id="UP000886700"/>
    </source>
</evidence>
<gene>
    <name evidence="8" type="primary">LOC121140872</name>
</gene>
<evidence type="ECO:0000256" key="1">
    <source>
        <dbReference type="ARBA" id="ARBA00004141"/>
    </source>
</evidence>
<evidence type="ECO:0000256" key="6">
    <source>
        <dbReference type="SAM" id="Phobius"/>
    </source>
</evidence>
<keyword evidence="5 6" id="KW-0472">Membrane</keyword>
<dbReference type="InterPro" id="IPR007237">
    <property type="entry name" value="CD20-like"/>
</dbReference>
<keyword evidence="4 6" id="KW-1133">Transmembrane helix</keyword>
<evidence type="ECO:0000256" key="4">
    <source>
        <dbReference type="ARBA" id="ARBA00022989"/>
    </source>
</evidence>
<name>A0ABM2XKP9_MESAU</name>
<feature type="transmembrane region" description="Helical" evidence="6">
    <location>
        <begin position="129"/>
        <end position="150"/>
    </location>
</feature>
<feature type="transmembrane region" description="Helical" evidence="6">
    <location>
        <begin position="88"/>
        <end position="109"/>
    </location>
</feature>
<dbReference type="PANTHER" id="PTHR23320">
    <property type="entry name" value="MEMBRANE-SPANNING 4-DOMAINS SUBFAMILY A MS4A -RELATED"/>
    <property type="match status" value="1"/>
</dbReference>
<dbReference type="PANTHER" id="PTHR23320:SF121">
    <property type="entry name" value="MEMBRANE-SPANNING 4-DOMAINS, SUBFAMILY A, MEMBER 19"/>
    <property type="match status" value="1"/>
</dbReference>
<dbReference type="Proteomes" id="UP000886700">
    <property type="component" value="Unplaced"/>
</dbReference>
<sequence length="172" mass="19986">MNMPQNRLWVKKELRLLGSIQLMTSLIIQSLGYFWTYLFFSQSIVFEKGSEYFPAIGTSGYSLWSSFLFSTSGSLSIILQRRPSNDMLIWTLTMNILSVFATLIGLYLTTFELTLASKIKTPIWQYRSARMLTVYILLFTILEMFVAAMATEWTCKARQTDEENRKEPIRLL</sequence>
<keyword evidence="3 6" id="KW-0812">Transmembrane</keyword>
<evidence type="ECO:0000256" key="5">
    <source>
        <dbReference type="ARBA" id="ARBA00023136"/>
    </source>
</evidence>